<name>A0A4R6TP53_9FLAO</name>
<reference evidence="2 3" key="1">
    <citation type="submission" date="2019-03" db="EMBL/GenBank/DDBJ databases">
        <title>Genomic Encyclopedia of Archaeal and Bacterial Type Strains, Phase II (KMG-II): from individual species to whole genera.</title>
        <authorList>
            <person name="Goeker M."/>
        </authorList>
    </citation>
    <scope>NUCLEOTIDE SEQUENCE [LARGE SCALE GENOMIC DNA]</scope>
    <source>
        <strain evidence="2 3">DSM 18435</strain>
    </source>
</reference>
<dbReference type="PANTHER" id="PTHR36440:SF1">
    <property type="entry name" value="PUTATIVE (AFU_ORTHOLOGUE AFUA_8G07350)-RELATED"/>
    <property type="match status" value="1"/>
</dbReference>
<dbReference type="PANTHER" id="PTHR36440">
    <property type="entry name" value="PUTATIVE (AFU_ORTHOLOGUE AFUA_8G07350)-RELATED"/>
    <property type="match status" value="1"/>
</dbReference>
<keyword evidence="3" id="KW-1185">Reference proteome</keyword>
<accession>A0A4R6TP53</accession>
<dbReference type="InterPro" id="IPR013096">
    <property type="entry name" value="Cupin_2"/>
</dbReference>
<feature type="domain" description="Cupin type-2" evidence="1">
    <location>
        <begin position="65"/>
        <end position="128"/>
    </location>
</feature>
<evidence type="ECO:0000313" key="2">
    <source>
        <dbReference type="EMBL" id="TDQ32186.1"/>
    </source>
</evidence>
<dbReference type="InterPro" id="IPR053146">
    <property type="entry name" value="QDO-like"/>
</dbReference>
<dbReference type="SUPFAM" id="SSF51182">
    <property type="entry name" value="RmlC-like cupins"/>
    <property type="match status" value="1"/>
</dbReference>
<protein>
    <submittedName>
        <fullName evidence="2">Cupin domain-containing protein</fullName>
    </submittedName>
</protein>
<comment type="caution">
    <text evidence="2">The sequence shown here is derived from an EMBL/GenBank/DDBJ whole genome shotgun (WGS) entry which is preliminary data.</text>
</comment>
<dbReference type="InterPro" id="IPR014710">
    <property type="entry name" value="RmlC-like_jellyroll"/>
</dbReference>
<dbReference type="AlphaFoldDB" id="A0A4R6TP53"/>
<dbReference type="InterPro" id="IPR011051">
    <property type="entry name" value="RmlC_Cupin_sf"/>
</dbReference>
<sequence>MPQSPTGAKAQPLQTKPGQFEMKSTAPIHSVYHTAETLIFPNAITLKILLSGKQTNGSQAIFEDIVEPGVGPGRHIHHHQDETFFFLEGKFIAEVGGKTYECNPGDVAFIPKGTVHAFKNIGDTGAKLRYMFSPARTIEEMFREFYQRSQHSELTLEEMAKISLKHGQEFVGPPL</sequence>
<dbReference type="Pfam" id="PF07883">
    <property type="entry name" value="Cupin_2"/>
    <property type="match status" value="1"/>
</dbReference>
<evidence type="ECO:0000259" key="1">
    <source>
        <dbReference type="Pfam" id="PF07883"/>
    </source>
</evidence>
<dbReference type="EMBL" id="SNYI01000001">
    <property type="protein sequence ID" value="TDQ32186.1"/>
    <property type="molecule type" value="Genomic_DNA"/>
</dbReference>
<dbReference type="Gene3D" id="2.60.120.10">
    <property type="entry name" value="Jelly Rolls"/>
    <property type="match status" value="1"/>
</dbReference>
<dbReference type="Proteomes" id="UP000295468">
    <property type="component" value="Unassembled WGS sequence"/>
</dbReference>
<evidence type="ECO:0000313" key="3">
    <source>
        <dbReference type="Proteomes" id="UP000295468"/>
    </source>
</evidence>
<organism evidence="2 3">
    <name type="scientific">Zeaxanthinibacter enoshimensis</name>
    <dbReference type="NCBI Taxonomy" id="392009"/>
    <lineage>
        <taxon>Bacteria</taxon>
        <taxon>Pseudomonadati</taxon>
        <taxon>Bacteroidota</taxon>
        <taxon>Flavobacteriia</taxon>
        <taxon>Flavobacteriales</taxon>
        <taxon>Flavobacteriaceae</taxon>
        <taxon>Zeaxanthinibacter</taxon>
    </lineage>
</organism>
<gene>
    <name evidence="2" type="ORF">CLV82_0009</name>
</gene>
<proteinExistence type="predicted"/>